<evidence type="ECO:0000313" key="2">
    <source>
        <dbReference type="EMBL" id="EPY53243.1"/>
    </source>
</evidence>
<feature type="transmembrane region" description="Helical" evidence="1">
    <location>
        <begin position="254"/>
        <end position="274"/>
    </location>
</feature>
<dbReference type="HOGENOM" id="CLU_060588_0_0_1"/>
<proteinExistence type="predicted"/>
<feature type="transmembrane region" description="Helical" evidence="1">
    <location>
        <begin position="214"/>
        <end position="234"/>
    </location>
</feature>
<gene>
    <name evidence="2" type="ORF">SPOG_05513</name>
</gene>
<name>S9VZX8_SCHCR</name>
<organism evidence="2 3">
    <name type="scientific">Schizosaccharomyces cryophilus (strain OY26 / ATCC MYA-4695 / CBS 11777 / NBRC 106824 / NRRL Y48691)</name>
    <name type="common">Fission yeast</name>
    <dbReference type="NCBI Taxonomy" id="653667"/>
    <lineage>
        <taxon>Eukaryota</taxon>
        <taxon>Fungi</taxon>
        <taxon>Dikarya</taxon>
        <taxon>Ascomycota</taxon>
        <taxon>Taphrinomycotina</taxon>
        <taxon>Schizosaccharomycetes</taxon>
        <taxon>Schizosaccharomycetales</taxon>
        <taxon>Schizosaccharomycetaceae</taxon>
        <taxon>Schizosaccharomyces</taxon>
    </lineage>
</organism>
<dbReference type="GeneID" id="25039383"/>
<reference evidence="2 3" key="1">
    <citation type="journal article" date="2011" name="Science">
        <title>Comparative functional genomics of the fission yeasts.</title>
        <authorList>
            <person name="Rhind N."/>
            <person name="Chen Z."/>
            <person name="Yassour M."/>
            <person name="Thompson D.A."/>
            <person name="Haas B.J."/>
            <person name="Habib N."/>
            <person name="Wapinski I."/>
            <person name="Roy S."/>
            <person name="Lin M.F."/>
            <person name="Heiman D.I."/>
            <person name="Young S.K."/>
            <person name="Furuya K."/>
            <person name="Guo Y."/>
            <person name="Pidoux A."/>
            <person name="Chen H.M."/>
            <person name="Robbertse B."/>
            <person name="Goldberg J.M."/>
            <person name="Aoki K."/>
            <person name="Bayne E.H."/>
            <person name="Berlin A.M."/>
            <person name="Desjardins C.A."/>
            <person name="Dobbs E."/>
            <person name="Dukaj L."/>
            <person name="Fan L."/>
            <person name="FitzGerald M.G."/>
            <person name="French C."/>
            <person name="Gujja S."/>
            <person name="Hansen K."/>
            <person name="Keifenheim D."/>
            <person name="Levin J.Z."/>
            <person name="Mosher R.A."/>
            <person name="Mueller C.A."/>
            <person name="Pfiffner J."/>
            <person name="Priest M."/>
            <person name="Russ C."/>
            <person name="Smialowska A."/>
            <person name="Swoboda P."/>
            <person name="Sykes S.M."/>
            <person name="Vaughn M."/>
            <person name="Vengrova S."/>
            <person name="Yoder R."/>
            <person name="Zeng Q."/>
            <person name="Allshire R."/>
            <person name="Baulcombe D."/>
            <person name="Birren B.W."/>
            <person name="Brown W."/>
            <person name="Ekwall K."/>
            <person name="Kellis M."/>
            <person name="Leatherwood J."/>
            <person name="Levin H."/>
            <person name="Margalit H."/>
            <person name="Martienssen R."/>
            <person name="Nieduszynski C.A."/>
            <person name="Spatafora J.W."/>
            <person name="Friedman N."/>
            <person name="Dalgaard J.Z."/>
            <person name="Baumann P."/>
            <person name="Niki H."/>
            <person name="Regev A."/>
            <person name="Nusbaum C."/>
        </authorList>
    </citation>
    <scope>NUCLEOTIDE SEQUENCE [LARGE SCALE GENOMIC DNA]</scope>
    <source>
        <strain evidence="3">OY26 / ATCC MYA-4695 / CBS 11777 / NBRC 106824 / NRRL Y48691</strain>
    </source>
</reference>
<keyword evidence="3" id="KW-1185">Reference proteome</keyword>
<evidence type="ECO:0000313" key="3">
    <source>
        <dbReference type="Proteomes" id="UP000015464"/>
    </source>
</evidence>
<dbReference type="OrthoDB" id="5460264at2759"/>
<feature type="transmembrane region" description="Helical" evidence="1">
    <location>
        <begin position="286"/>
        <end position="310"/>
    </location>
</feature>
<sequence length="359" mass="41596">MKDPFSQIIKERGKFSISQYIRPDERDTLTGPFPSSGGSVYTFTFASNFTHPNHRYIEFEEKVPNTFCFASRPVSKNGSNNYLDSIWSYKRFISSLDDDSAPKDAPYYSPLIFTFGFLLLAIYWIYAMVSQRSKVLPAQYGLLLLTISSAFGTPFFFWWTGSCNDTDSSLCTPSIVGDVKESFDIFIERLVLYFVAFGFGVWRLTRGNLVSGGTILLLIPVVFRTVLKLIYWKFGIFETSFYLIDEFLNDSSNNLIWMYAIYYLYQTYTSTTYMKSKYSIRLVKQSLFYCVGMITLRPFVSAYLTTVTLWTPVSLTPNVGDFIHWIIRYGAEVMIPCYIWRPSQNELVCYNEEEYTESK</sequence>
<evidence type="ECO:0000256" key="1">
    <source>
        <dbReference type="SAM" id="Phobius"/>
    </source>
</evidence>
<feature type="transmembrane region" description="Helical" evidence="1">
    <location>
        <begin position="138"/>
        <end position="159"/>
    </location>
</feature>
<keyword evidence="1" id="KW-0472">Membrane</keyword>
<keyword evidence="1" id="KW-0812">Transmembrane</keyword>
<protein>
    <submittedName>
        <fullName evidence="2">Uncharacterized protein</fullName>
    </submittedName>
</protein>
<feature type="transmembrane region" description="Helical" evidence="1">
    <location>
        <begin position="107"/>
        <end position="126"/>
    </location>
</feature>
<dbReference type="AlphaFoldDB" id="S9VZX8"/>
<dbReference type="Proteomes" id="UP000015464">
    <property type="component" value="Unassembled WGS sequence"/>
</dbReference>
<dbReference type="EMBL" id="KE546988">
    <property type="protein sequence ID" value="EPY53243.1"/>
    <property type="molecule type" value="Genomic_DNA"/>
</dbReference>
<feature type="transmembrane region" description="Helical" evidence="1">
    <location>
        <begin position="185"/>
        <end position="202"/>
    </location>
</feature>
<keyword evidence="1" id="KW-1133">Transmembrane helix</keyword>
<dbReference type="RefSeq" id="XP_013022099.1">
    <property type="nucleotide sequence ID" value="XM_013166645.1"/>
</dbReference>
<accession>S9VZX8</accession>